<protein>
    <submittedName>
        <fullName evidence="1">Uncharacterized protein</fullName>
    </submittedName>
</protein>
<organism evidence="1">
    <name type="scientific">marine sediment metagenome</name>
    <dbReference type="NCBI Taxonomy" id="412755"/>
    <lineage>
        <taxon>unclassified sequences</taxon>
        <taxon>metagenomes</taxon>
        <taxon>ecological metagenomes</taxon>
    </lineage>
</organism>
<proteinExistence type="predicted"/>
<accession>X1J214</accession>
<gene>
    <name evidence="1" type="ORF">S03H2_62185</name>
</gene>
<comment type="caution">
    <text evidence="1">The sequence shown here is derived from an EMBL/GenBank/DDBJ whole genome shotgun (WGS) entry which is preliminary data.</text>
</comment>
<dbReference type="EMBL" id="BARU01040197">
    <property type="protein sequence ID" value="GAH88746.1"/>
    <property type="molecule type" value="Genomic_DNA"/>
</dbReference>
<dbReference type="AlphaFoldDB" id="X1J214"/>
<sequence length="50" mass="5754">ADTLPDSSPKDLFSDKPFLYDKTTDGFVLCCQGKDLGRDEVYEYEFKVKE</sequence>
<evidence type="ECO:0000313" key="1">
    <source>
        <dbReference type="EMBL" id="GAH88746.1"/>
    </source>
</evidence>
<feature type="non-terminal residue" evidence="1">
    <location>
        <position position="1"/>
    </location>
</feature>
<name>X1J214_9ZZZZ</name>
<reference evidence="1" key="1">
    <citation type="journal article" date="2014" name="Front. Microbiol.">
        <title>High frequency of phylogenetically diverse reductive dehalogenase-homologous genes in deep subseafloor sedimentary metagenomes.</title>
        <authorList>
            <person name="Kawai M."/>
            <person name="Futagami T."/>
            <person name="Toyoda A."/>
            <person name="Takaki Y."/>
            <person name="Nishi S."/>
            <person name="Hori S."/>
            <person name="Arai W."/>
            <person name="Tsubouchi T."/>
            <person name="Morono Y."/>
            <person name="Uchiyama I."/>
            <person name="Ito T."/>
            <person name="Fujiyama A."/>
            <person name="Inagaki F."/>
            <person name="Takami H."/>
        </authorList>
    </citation>
    <scope>NUCLEOTIDE SEQUENCE</scope>
    <source>
        <strain evidence="1">Expedition CK06-06</strain>
    </source>
</reference>